<reference evidence="13 14" key="1">
    <citation type="submission" date="2020-05" db="EMBL/GenBank/DDBJ databases">
        <title>Complete genome sequence of Gemmatimonas greenlandica TET16.</title>
        <authorList>
            <person name="Zeng Y."/>
        </authorList>
    </citation>
    <scope>NUCLEOTIDE SEQUENCE [LARGE SCALE GENOMIC DNA]</scope>
    <source>
        <strain evidence="13 14">TET16</strain>
    </source>
</reference>
<organism evidence="13 14">
    <name type="scientific">Gemmatimonas groenlandica</name>
    <dbReference type="NCBI Taxonomy" id="2732249"/>
    <lineage>
        <taxon>Bacteria</taxon>
        <taxon>Pseudomonadati</taxon>
        <taxon>Gemmatimonadota</taxon>
        <taxon>Gemmatimonadia</taxon>
        <taxon>Gemmatimonadales</taxon>
        <taxon>Gemmatimonadaceae</taxon>
        <taxon>Gemmatimonas</taxon>
    </lineage>
</organism>
<evidence type="ECO:0000256" key="5">
    <source>
        <dbReference type="ARBA" id="ARBA00022729"/>
    </source>
</evidence>
<dbReference type="EMBL" id="CP053085">
    <property type="protein sequence ID" value="QJR34695.1"/>
    <property type="molecule type" value="Genomic_DNA"/>
</dbReference>
<dbReference type="GO" id="GO:0009279">
    <property type="term" value="C:cell outer membrane"/>
    <property type="evidence" value="ECO:0007669"/>
    <property type="project" value="UniProtKB-SubCell"/>
</dbReference>
<keyword evidence="6" id="KW-0406">Ion transport</keyword>
<protein>
    <submittedName>
        <fullName evidence="13">OmpA family protein</fullName>
    </submittedName>
</protein>
<dbReference type="PANTHER" id="PTHR30329">
    <property type="entry name" value="STATOR ELEMENT OF FLAGELLAR MOTOR COMPLEX"/>
    <property type="match status" value="1"/>
</dbReference>
<proteinExistence type="predicted"/>
<dbReference type="InterPro" id="IPR036737">
    <property type="entry name" value="OmpA-like_sf"/>
</dbReference>
<evidence type="ECO:0000256" key="4">
    <source>
        <dbReference type="ARBA" id="ARBA00022692"/>
    </source>
</evidence>
<dbReference type="RefSeq" id="WP_171224123.1">
    <property type="nucleotide sequence ID" value="NZ_CP053085.1"/>
</dbReference>
<evidence type="ECO:0000256" key="8">
    <source>
        <dbReference type="ARBA" id="ARBA00023136"/>
    </source>
</evidence>
<dbReference type="InterPro" id="IPR006665">
    <property type="entry name" value="OmpA-like"/>
</dbReference>
<keyword evidence="3" id="KW-1134">Transmembrane beta strand</keyword>
<dbReference type="InterPro" id="IPR011250">
    <property type="entry name" value="OMP/PagP_B-barrel"/>
</dbReference>
<comment type="subcellular location">
    <subcellularLocation>
        <location evidence="1">Cell outer membrane</location>
        <topology evidence="1">Multi-pass membrane protein</topology>
    </subcellularLocation>
</comment>
<dbReference type="PRINTS" id="PR01021">
    <property type="entry name" value="OMPADOMAIN"/>
</dbReference>
<name>A0A6M4IKV4_9BACT</name>
<evidence type="ECO:0000256" key="7">
    <source>
        <dbReference type="ARBA" id="ARBA00023114"/>
    </source>
</evidence>
<keyword evidence="4" id="KW-0812">Transmembrane</keyword>
<sequence>MRTLHKFIIGATLSVALPASAFAQRQGAIELGAFGRVTKFADTLKLDTGLGLGGRAGIYAFKNWLLEMELSYADVDVNLPRTGDTSRDTLNKVSHALWAYRLTYNHPLSDRLKLLAGAGYAYDSYGRVRIVAPRGGGPQGLLGLRYVINDRLSARFEGTGTYVLPADDDAKPVARAAAFNLGAQAGLSLSFFTRDPKPRMQYDTVRVSQRDTVYVNRIDTVRIAGPAARPIVIGAINFAFNKSDISNEAKTILDVIAASLVEPTNSSRTITVTGNTDAIGSERYNETLGQARADQAKAYLVSKGVAESRVVARTQGEKDPVAPNTTDNGRATNRRVLVMLTN</sequence>
<feature type="chain" id="PRO_5026872537" evidence="11">
    <location>
        <begin position="24"/>
        <end position="342"/>
    </location>
</feature>
<dbReference type="Gene3D" id="3.30.1330.60">
    <property type="entry name" value="OmpA-like domain"/>
    <property type="match status" value="1"/>
</dbReference>
<evidence type="ECO:0000256" key="3">
    <source>
        <dbReference type="ARBA" id="ARBA00022452"/>
    </source>
</evidence>
<keyword evidence="9" id="KW-0998">Cell outer membrane</keyword>
<dbReference type="KEGG" id="ggr:HKW67_03790"/>
<gene>
    <name evidence="13" type="ORF">HKW67_03790</name>
</gene>
<dbReference type="PANTHER" id="PTHR30329:SF21">
    <property type="entry name" value="LIPOPROTEIN YIAD-RELATED"/>
    <property type="match status" value="1"/>
</dbReference>
<feature type="signal peptide" evidence="11">
    <location>
        <begin position="1"/>
        <end position="23"/>
    </location>
</feature>
<dbReference type="GO" id="GO:0046930">
    <property type="term" value="C:pore complex"/>
    <property type="evidence" value="ECO:0007669"/>
    <property type="project" value="UniProtKB-KW"/>
</dbReference>
<evidence type="ECO:0000256" key="2">
    <source>
        <dbReference type="ARBA" id="ARBA00022448"/>
    </source>
</evidence>
<evidence type="ECO:0000256" key="6">
    <source>
        <dbReference type="ARBA" id="ARBA00023065"/>
    </source>
</evidence>
<dbReference type="InterPro" id="IPR027385">
    <property type="entry name" value="Beta-barrel_OMP"/>
</dbReference>
<dbReference type="InterPro" id="IPR050330">
    <property type="entry name" value="Bact_OuterMem_StrucFunc"/>
</dbReference>
<dbReference type="AlphaFoldDB" id="A0A6M4IKV4"/>
<evidence type="ECO:0000259" key="12">
    <source>
        <dbReference type="PROSITE" id="PS51123"/>
    </source>
</evidence>
<keyword evidence="8 10" id="KW-0472">Membrane</keyword>
<dbReference type="CDD" id="cd07185">
    <property type="entry name" value="OmpA_C-like"/>
    <property type="match status" value="1"/>
</dbReference>
<evidence type="ECO:0000256" key="10">
    <source>
        <dbReference type="PROSITE-ProRule" id="PRU00473"/>
    </source>
</evidence>
<evidence type="ECO:0000256" key="9">
    <source>
        <dbReference type="ARBA" id="ARBA00023237"/>
    </source>
</evidence>
<dbReference type="Proteomes" id="UP000500938">
    <property type="component" value="Chromosome"/>
</dbReference>
<accession>A0A6M4IKV4</accession>
<feature type="domain" description="OmpA-like" evidence="12">
    <location>
        <begin position="225"/>
        <end position="342"/>
    </location>
</feature>
<dbReference type="Pfam" id="PF13505">
    <property type="entry name" value="OMP_b-brl"/>
    <property type="match status" value="1"/>
</dbReference>
<dbReference type="GO" id="GO:0015288">
    <property type="term" value="F:porin activity"/>
    <property type="evidence" value="ECO:0007669"/>
    <property type="project" value="UniProtKB-KW"/>
</dbReference>
<evidence type="ECO:0000313" key="13">
    <source>
        <dbReference type="EMBL" id="QJR34695.1"/>
    </source>
</evidence>
<keyword evidence="7" id="KW-0626">Porin</keyword>
<evidence type="ECO:0000256" key="11">
    <source>
        <dbReference type="SAM" id="SignalP"/>
    </source>
</evidence>
<keyword evidence="2" id="KW-0813">Transport</keyword>
<keyword evidence="14" id="KW-1185">Reference proteome</keyword>
<dbReference type="InterPro" id="IPR006664">
    <property type="entry name" value="OMP_bac"/>
</dbReference>
<dbReference type="GO" id="GO:0006811">
    <property type="term" value="P:monoatomic ion transport"/>
    <property type="evidence" value="ECO:0007669"/>
    <property type="project" value="UniProtKB-KW"/>
</dbReference>
<dbReference type="Pfam" id="PF00691">
    <property type="entry name" value="OmpA"/>
    <property type="match status" value="1"/>
</dbReference>
<evidence type="ECO:0000256" key="1">
    <source>
        <dbReference type="ARBA" id="ARBA00004571"/>
    </source>
</evidence>
<evidence type="ECO:0000313" key="14">
    <source>
        <dbReference type="Proteomes" id="UP000500938"/>
    </source>
</evidence>
<dbReference type="SUPFAM" id="SSF103088">
    <property type="entry name" value="OmpA-like"/>
    <property type="match status" value="1"/>
</dbReference>
<dbReference type="SUPFAM" id="SSF56925">
    <property type="entry name" value="OMPA-like"/>
    <property type="match status" value="1"/>
</dbReference>
<dbReference type="PROSITE" id="PS51123">
    <property type="entry name" value="OMPA_2"/>
    <property type="match status" value="1"/>
</dbReference>
<keyword evidence="5 11" id="KW-0732">Signal</keyword>
<dbReference type="Gene3D" id="2.40.160.20">
    <property type="match status" value="1"/>
</dbReference>